<dbReference type="SUPFAM" id="SSF51395">
    <property type="entry name" value="FMN-linked oxidoreductases"/>
    <property type="match status" value="1"/>
</dbReference>
<feature type="domain" description="NADH:flavin oxidoreductase/NADH oxidase N-terminal" evidence="5">
    <location>
        <begin position="131"/>
        <end position="382"/>
    </location>
</feature>
<dbReference type="EMBL" id="CENE01000001">
    <property type="protein sequence ID" value="CEQ38968.1"/>
    <property type="molecule type" value="Genomic_DNA"/>
</dbReference>
<dbReference type="PANTHER" id="PTHR43656">
    <property type="entry name" value="BINDING OXIDOREDUCTASE, PUTATIVE (AFU_ORTHOLOGUE AFUA_2G08260)-RELATED"/>
    <property type="match status" value="1"/>
</dbReference>
<keyword evidence="3" id="KW-0288">FMN</keyword>
<dbReference type="InterPro" id="IPR051799">
    <property type="entry name" value="NADH_flavin_oxidoreductase"/>
</dbReference>
<dbReference type="GO" id="GO:0010181">
    <property type="term" value="F:FMN binding"/>
    <property type="evidence" value="ECO:0007669"/>
    <property type="project" value="InterPro"/>
</dbReference>
<dbReference type="Pfam" id="PF00724">
    <property type="entry name" value="Oxidored_FMN"/>
    <property type="match status" value="1"/>
</dbReference>
<evidence type="ECO:0000259" key="5">
    <source>
        <dbReference type="Pfam" id="PF00724"/>
    </source>
</evidence>
<dbReference type="Gene3D" id="3.20.20.70">
    <property type="entry name" value="Aldolase class I"/>
    <property type="match status" value="1"/>
</dbReference>
<evidence type="ECO:0000313" key="7">
    <source>
        <dbReference type="Proteomes" id="UP000243876"/>
    </source>
</evidence>
<dbReference type="PANTHER" id="PTHR43656:SF5">
    <property type="entry name" value="NADH:FLAVIN OXIDOREDUCTASE_NADH OXIDASE N-TERMINAL DOMAIN-CONTAINING PROTEIN"/>
    <property type="match status" value="1"/>
</dbReference>
<keyword evidence="7" id="KW-1185">Reference proteome</keyword>
<evidence type="ECO:0000313" key="6">
    <source>
        <dbReference type="EMBL" id="CEQ38968.1"/>
    </source>
</evidence>
<dbReference type="InterPro" id="IPR013785">
    <property type="entry name" value="Aldolase_TIM"/>
</dbReference>
<keyword evidence="2" id="KW-0285">Flavoprotein</keyword>
<organism evidence="6 7">
    <name type="scientific">Sporidiobolus salmonicolor</name>
    <name type="common">Yeast-like fungus</name>
    <name type="synonym">Sporobolomyces salmonicolor</name>
    <dbReference type="NCBI Taxonomy" id="5005"/>
    <lineage>
        <taxon>Eukaryota</taxon>
        <taxon>Fungi</taxon>
        <taxon>Dikarya</taxon>
        <taxon>Basidiomycota</taxon>
        <taxon>Pucciniomycotina</taxon>
        <taxon>Microbotryomycetes</taxon>
        <taxon>Sporidiobolales</taxon>
        <taxon>Sporidiobolaceae</taxon>
        <taxon>Sporobolomyces</taxon>
    </lineage>
</organism>
<evidence type="ECO:0000256" key="2">
    <source>
        <dbReference type="ARBA" id="ARBA00022630"/>
    </source>
</evidence>
<reference evidence="7" key="1">
    <citation type="submission" date="2015-02" db="EMBL/GenBank/DDBJ databases">
        <authorList>
            <person name="Gon?alves P."/>
        </authorList>
    </citation>
    <scope>NUCLEOTIDE SEQUENCE [LARGE SCALE GENOMIC DNA]</scope>
</reference>
<proteinExistence type="inferred from homology"/>
<evidence type="ECO:0000256" key="4">
    <source>
        <dbReference type="ARBA" id="ARBA00023002"/>
    </source>
</evidence>
<dbReference type="OrthoDB" id="1663137at2759"/>
<accession>A0A0D6EGP9</accession>
<name>A0A0D6EGP9_SPOSA</name>
<dbReference type="AlphaFoldDB" id="A0A0D6EGP9"/>
<sequence>MSSPLAQPIHFERSGLTAPNAFLKSGAYSFSCRLECRRADRRASAAMSERLCTWSNEDFDQRGKPTPAYIKLYEEWGKGDIGVIVLGNVPVNRTAPEAEHNAVIDKANVTALSGDHFAHSAKPLLTISRTEQGSLVIAQLTHAGRQTGETVNKEPVSSGDVLCPPMLGQTFRRPRPMTLQEIDELVEAFGHAAEVLHKAGADGAQLHAAHGRSFLPISPRYLLSQFLSGRVNNRTDDYGGSLENRSRVVFRIIAEIQKRVPKSFLLSIKINSADFADGGLTFDECKILCQRLDEAGLDLIELSGGTYESLAWEHKSESTKAREAYFVEWSAQLRPVLKTAKLCCTGGFRTKRAMEQALTDGATQLIGLARPTTADPYFCKKILDDTLGGGQELSHSMFAQVVGSVAQIHAIANGQPIPDLSKPETMDAIMASLAKGKEQK</sequence>
<evidence type="ECO:0000256" key="1">
    <source>
        <dbReference type="ARBA" id="ARBA00005979"/>
    </source>
</evidence>
<gene>
    <name evidence="6" type="primary">SPOSA6832_00450</name>
</gene>
<dbReference type="InterPro" id="IPR001155">
    <property type="entry name" value="OxRdtase_FMN_N"/>
</dbReference>
<evidence type="ECO:0000256" key="3">
    <source>
        <dbReference type="ARBA" id="ARBA00022643"/>
    </source>
</evidence>
<dbReference type="Proteomes" id="UP000243876">
    <property type="component" value="Unassembled WGS sequence"/>
</dbReference>
<keyword evidence="4" id="KW-0560">Oxidoreductase</keyword>
<dbReference type="GO" id="GO:0016491">
    <property type="term" value="F:oxidoreductase activity"/>
    <property type="evidence" value="ECO:0007669"/>
    <property type="project" value="UniProtKB-KW"/>
</dbReference>
<protein>
    <submittedName>
        <fullName evidence="6">SPOSA6832_00450-mRNA-1:cds</fullName>
    </submittedName>
</protein>
<comment type="similarity">
    <text evidence="1">Belongs to the NADH:flavin oxidoreductase/NADH oxidase family.</text>
</comment>